<evidence type="ECO:0000256" key="1">
    <source>
        <dbReference type="ARBA" id="ARBA00010641"/>
    </source>
</evidence>
<dbReference type="Gene3D" id="1.10.1740.10">
    <property type="match status" value="1"/>
</dbReference>
<keyword evidence="4" id="KW-0804">Transcription</keyword>
<organism evidence="7 8">
    <name type="scientific">Splendidivirga corallicola</name>
    <dbReference type="NCBI Taxonomy" id="3051826"/>
    <lineage>
        <taxon>Bacteria</taxon>
        <taxon>Pseudomonadati</taxon>
        <taxon>Bacteroidota</taxon>
        <taxon>Cytophagia</taxon>
        <taxon>Cytophagales</taxon>
        <taxon>Splendidivirgaceae</taxon>
        <taxon>Splendidivirga</taxon>
    </lineage>
</organism>
<dbReference type="SUPFAM" id="SSF88659">
    <property type="entry name" value="Sigma3 and sigma4 domains of RNA polymerase sigma factors"/>
    <property type="match status" value="1"/>
</dbReference>
<evidence type="ECO:0000259" key="5">
    <source>
        <dbReference type="Pfam" id="PF04542"/>
    </source>
</evidence>
<dbReference type="EMBL" id="JAUJEA010000002">
    <property type="protein sequence ID" value="MDN5201294.1"/>
    <property type="molecule type" value="Genomic_DNA"/>
</dbReference>
<comment type="similarity">
    <text evidence="1">Belongs to the sigma-70 factor family. ECF subfamily.</text>
</comment>
<keyword evidence="2" id="KW-0805">Transcription regulation</keyword>
<dbReference type="InterPro" id="IPR036388">
    <property type="entry name" value="WH-like_DNA-bd_sf"/>
</dbReference>
<evidence type="ECO:0000256" key="2">
    <source>
        <dbReference type="ARBA" id="ARBA00023015"/>
    </source>
</evidence>
<dbReference type="InterPro" id="IPR039425">
    <property type="entry name" value="RNA_pol_sigma-70-like"/>
</dbReference>
<evidence type="ECO:0000313" key="7">
    <source>
        <dbReference type="EMBL" id="MDN5201294.1"/>
    </source>
</evidence>
<sequence length="209" mass="24553">MNELKPPKSLKTDNQNISVLLSKVSNDDERSFEIFFDRYYNKLRKVALYYVSSNEMAEEVVLDVFFKVWQKRVRLTDIKSIENYLFISTKNQSLNYLNKYNKYTSTTLDEKFCEERPLEPLKDYVDPESVLLMNEVRLEVKKAVKQLPARCQLIYKLIREEGFKYKEVAEMLGISVKTIEAQISIALKRLNKSLGNHISNPRRSYGKTA</sequence>
<dbReference type="PANTHER" id="PTHR43133:SF46">
    <property type="entry name" value="RNA POLYMERASE SIGMA-70 FACTOR ECF SUBFAMILY"/>
    <property type="match status" value="1"/>
</dbReference>
<protein>
    <submittedName>
        <fullName evidence="7">RNA polymerase sigma-70 factor</fullName>
    </submittedName>
</protein>
<dbReference type="InterPro" id="IPR013249">
    <property type="entry name" value="RNA_pol_sigma70_r4_t2"/>
</dbReference>
<dbReference type="InterPro" id="IPR014327">
    <property type="entry name" value="RNA_pol_sigma70_bacteroid"/>
</dbReference>
<dbReference type="InterPro" id="IPR013325">
    <property type="entry name" value="RNA_pol_sigma_r2"/>
</dbReference>
<dbReference type="RefSeq" id="WP_346751320.1">
    <property type="nucleotide sequence ID" value="NZ_JAUJEA010000002.1"/>
</dbReference>
<keyword evidence="8" id="KW-1185">Reference proteome</keyword>
<dbReference type="Pfam" id="PF04542">
    <property type="entry name" value="Sigma70_r2"/>
    <property type="match status" value="1"/>
</dbReference>
<feature type="domain" description="RNA polymerase sigma factor 70 region 4 type 2" evidence="6">
    <location>
        <begin position="138"/>
        <end position="190"/>
    </location>
</feature>
<proteinExistence type="inferred from homology"/>
<evidence type="ECO:0000256" key="3">
    <source>
        <dbReference type="ARBA" id="ARBA00023082"/>
    </source>
</evidence>
<dbReference type="InterPro" id="IPR007627">
    <property type="entry name" value="RNA_pol_sigma70_r2"/>
</dbReference>
<accession>A0ABT8KKR4</accession>
<dbReference type="Proteomes" id="UP001172082">
    <property type="component" value="Unassembled WGS sequence"/>
</dbReference>
<dbReference type="InterPro" id="IPR013324">
    <property type="entry name" value="RNA_pol_sigma_r3/r4-like"/>
</dbReference>
<evidence type="ECO:0000256" key="4">
    <source>
        <dbReference type="ARBA" id="ARBA00023163"/>
    </source>
</evidence>
<dbReference type="CDD" id="cd06171">
    <property type="entry name" value="Sigma70_r4"/>
    <property type="match status" value="1"/>
</dbReference>
<dbReference type="PANTHER" id="PTHR43133">
    <property type="entry name" value="RNA POLYMERASE ECF-TYPE SIGMA FACTO"/>
    <property type="match status" value="1"/>
</dbReference>
<evidence type="ECO:0000259" key="6">
    <source>
        <dbReference type="Pfam" id="PF08281"/>
    </source>
</evidence>
<dbReference type="Pfam" id="PF08281">
    <property type="entry name" value="Sigma70_r4_2"/>
    <property type="match status" value="1"/>
</dbReference>
<evidence type="ECO:0000313" key="8">
    <source>
        <dbReference type="Proteomes" id="UP001172082"/>
    </source>
</evidence>
<dbReference type="SUPFAM" id="SSF88946">
    <property type="entry name" value="Sigma2 domain of RNA polymerase sigma factors"/>
    <property type="match status" value="1"/>
</dbReference>
<name>A0ABT8KKR4_9BACT</name>
<gene>
    <name evidence="7" type="ORF">QQ008_07975</name>
</gene>
<keyword evidence="3" id="KW-0731">Sigma factor</keyword>
<feature type="domain" description="RNA polymerase sigma-70 region 2" evidence="5">
    <location>
        <begin position="36"/>
        <end position="100"/>
    </location>
</feature>
<reference evidence="7" key="1">
    <citation type="submission" date="2023-06" db="EMBL/GenBank/DDBJ databases">
        <title>Genomic of Parafulvivirga corallium.</title>
        <authorList>
            <person name="Wang G."/>
        </authorList>
    </citation>
    <scope>NUCLEOTIDE SEQUENCE</scope>
    <source>
        <strain evidence="7">BMA10</strain>
    </source>
</reference>
<comment type="caution">
    <text evidence="7">The sequence shown here is derived from an EMBL/GenBank/DDBJ whole genome shotgun (WGS) entry which is preliminary data.</text>
</comment>
<dbReference type="NCBIfam" id="TIGR02985">
    <property type="entry name" value="Sig70_bacteroi1"/>
    <property type="match status" value="1"/>
</dbReference>
<dbReference type="Gene3D" id="1.10.10.10">
    <property type="entry name" value="Winged helix-like DNA-binding domain superfamily/Winged helix DNA-binding domain"/>
    <property type="match status" value="1"/>
</dbReference>
<dbReference type="NCBIfam" id="TIGR02937">
    <property type="entry name" value="sigma70-ECF"/>
    <property type="match status" value="1"/>
</dbReference>
<dbReference type="InterPro" id="IPR014284">
    <property type="entry name" value="RNA_pol_sigma-70_dom"/>
</dbReference>